<accession>A0A8H3X5K5</accession>
<reference evidence="1 2" key="1">
    <citation type="journal article" date="2019" name="Environ. Microbiol.">
        <title>At the nexus of three kingdoms: the genome of the mycorrhizal fungus Gigaspora margarita provides insights into plant, endobacterial and fungal interactions.</title>
        <authorList>
            <person name="Venice F."/>
            <person name="Ghignone S."/>
            <person name="Salvioli di Fossalunga A."/>
            <person name="Amselem J."/>
            <person name="Novero M."/>
            <person name="Xianan X."/>
            <person name="Sedzielewska Toro K."/>
            <person name="Morin E."/>
            <person name="Lipzen A."/>
            <person name="Grigoriev I.V."/>
            <person name="Henrissat B."/>
            <person name="Martin F.M."/>
            <person name="Bonfante P."/>
        </authorList>
    </citation>
    <scope>NUCLEOTIDE SEQUENCE [LARGE SCALE GENOMIC DNA]</scope>
    <source>
        <strain evidence="1 2">BEG34</strain>
    </source>
</reference>
<dbReference type="AlphaFoldDB" id="A0A8H3X5K5"/>
<evidence type="ECO:0000313" key="2">
    <source>
        <dbReference type="Proteomes" id="UP000439903"/>
    </source>
</evidence>
<evidence type="ECO:0000313" key="1">
    <source>
        <dbReference type="EMBL" id="KAF0420600.1"/>
    </source>
</evidence>
<feature type="non-terminal residue" evidence="1">
    <location>
        <position position="64"/>
    </location>
</feature>
<dbReference type="EMBL" id="WTPW01001690">
    <property type="protein sequence ID" value="KAF0420600.1"/>
    <property type="molecule type" value="Genomic_DNA"/>
</dbReference>
<gene>
    <name evidence="1" type="ORF">F8M41_006915</name>
</gene>
<keyword evidence="2" id="KW-1185">Reference proteome</keyword>
<protein>
    <submittedName>
        <fullName evidence="1">Uncharacterized protein</fullName>
    </submittedName>
</protein>
<name>A0A8H3X5K5_GIGMA</name>
<dbReference type="Proteomes" id="UP000439903">
    <property type="component" value="Unassembled WGS sequence"/>
</dbReference>
<dbReference type="OrthoDB" id="2441994at2759"/>
<sequence length="64" mass="7316">MDSFIKTTTRKHGIQFYNYNEFINVEKMDDDGYGTTQKANCGLKVALKSLNVGHEEPLSGIYKR</sequence>
<organism evidence="1 2">
    <name type="scientific">Gigaspora margarita</name>
    <dbReference type="NCBI Taxonomy" id="4874"/>
    <lineage>
        <taxon>Eukaryota</taxon>
        <taxon>Fungi</taxon>
        <taxon>Fungi incertae sedis</taxon>
        <taxon>Mucoromycota</taxon>
        <taxon>Glomeromycotina</taxon>
        <taxon>Glomeromycetes</taxon>
        <taxon>Diversisporales</taxon>
        <taxon>Gigasporaceae</taxon>
        <taxon>Gigaspora</taxon>
    </lineage>
</organism>
<comment type="caution">
    <text evidence="1">The sequence shown here is derived from an EMBL/GenBank/DDBJ whole genome shotgun (WGS) entry which is preliminary data.</text>
</comment>
<proteinExistence type="predicted"/>